<dbReference type="Proteomes" id="UP000039324">
    <property type="component" value="Unassembled WGS sequence"/>
</dbReference>
<reference evidence="3 5" key="2">
    <citation type="submission" date="2018-03" db="EMBL/GenBank/DDBJ databases">
        <authorList>
            <person name="Fogelqvist J."/>
        </authorList>
    </citation>
    <scope>NUCLEOTIDE SEQUENCE [LARGE SCALE GENOMIC DNA]</scope>
</reference>
<dbReference type="EMBL" id="OVEO01000012">
    <property type="protein sequence ID" value="SPQ99630.1"/>
    <property type="molecule type" value="Genomic_DNA"/>
</dbReference>
<keyword evidence="3" id="KW-0496">Mitochondrion</keyword>
<sequence>MLSRLPLLAVAFAIAVNAQSGNVALTNGQGTITASGLQFSPCSDQTFTFPPSVPAGLNDQNANVVITITYTYTAASSSQIIASKGILMTVTLMKGTTACMQPLSITFMPTTSSNPNTVSFTVPTVARFDSISFGAQQPVPDTCLPSQLTAPGITGFAPVNVQLTITVGQPNNNGVTQVATNQGQVVAYEGGQLQGSFTCPPWGNKTYSFDKTEIVWLPCAYSGLTFYDTAKKYAMKSVVGVTITLHSDEDVTLSLRLHSVGVSRDVFQTMFHVTAGTAYQTVTIPVPGAGTSVIFDQVLIAESQGMPCAQAQSIYIQKVAIAGLPSLPNDYTPSNNGVVNTGSGANGQAGGGGGAHSGAGDILSRNLLTSTMAVNLLALAALHIV</sequence>
<evidence type="ECO:0000256" key="1">
    <source>
        <dbReference type="SAM" id="SignalP"/>
    </source>
</evidence>
<feature type="chain" id="PRO_5035990865" evidence="1">
    <location>
        <begin position="19"/>
        <end position="385"/>
    </location>
</feature>
<accession>A0A0G4J843</accession>
<keyword evidence="1" id="KW-0732">Signal</keyword>
<reference evidence="2 4" key="1">
    <citation type="submission" date="2015-02" db="EMBL/GenBank/DDBJ databases">
        <authorList>
            <person name="Chooi Y.-H."/>
        </authorList>
    </citation>
    <scope>NUCLEOTIDE SEQUENCE [LARGE SCALE GENOMIC DNA]</scope>
    <source>
        <strain evidence="2">E3</strain>
    </source>
</reference>
<gene>
    <name evidence="2" type="ORF">PBRA_003270</name>
    <name evidence="3" type="ORF">PLBR_LOCUS6845</name>
</gene>
<organism evidence="2 4">
    <name type="scientific">Plasmodiophora brassicae</name>
    <name type="common">Clubroot disease agent</name>
    <dbReference type="NCBI Taxonomy" id="37360"/>
    <lineage>
        <taxon>Eukaryota</taxon>
        <taxon>Sar</taxon>
        <taxon>Rhizaria</taxon>
        <taxon>Endomyxa</taxon>
        <taxon>Phytomyxea</taxon>
        <taxon>Plasmodiophorida</taxon>
        <taxon>Plasmodiophoridae</taxon>
        <taxon>Plasmodiophora</taxon>
    </lineage>
</organism>
<dbReference type="AlphaFoldDB" id="A0A0G4J843"/>
<name>A0A0G4J843_PLABS</name>
<dbReference type="Proteomes" id="UP000290189">
    <property type="component" value="Unassembled WGS sequence"/>
</dbReference>
<dbReference type="EMBL" id="CDSF01000155">
    <property type="protein sequence ID" value="CEP03662.1"/>
    <property type="molecule type" value="Genomic_DNA"/>
</dbReference>
<proteinExistence type="predicted"/>
<keyword evidence="4" id="KW-1185">Reference proteome</keyword>
<evidence type="ECO:0000313" key="3">
    <source>
        <dbReference type="EMBL" id="SPQ99630.1"/>
    </source>
</evidence>
<geneLocation type="mitochondrion" evidence="3"/>
<evidence type="ECO:0000313" key="5">
    <source>
        <dbReference type="Proteomes" id="UP000290189"/>
    </source>
</evidence>
<protein>
    <submittedName>
        <fullName evidence="2">Uncharacterized protein</fullName>
    </submittedName>
</protein>
<feature type="signal peptide" evidence="1">
    <location>
        <begin position="1"/>
        <end position="18"/>
    </location>
</feature>
<evidence type="ECO:0000313" key="4">
    <source>
        <dbReference type="Proteomes" id="UP000039324"/>
    </source>
</evidence>
<evidence type="ECO:0000313" key="2">
    <source>
        <dbReference type="EMBL" id="CEP03662.1"/>
    </source>
</evidence>